<dbReference type="Gene3D" id="3.40.50.980">
    <property type="match status" value="10"/>
</dbReference>
<feature type="domain" description="Carrier" evidence="4">
    <location>
        <begin position="7444"/>
        <end position="7518"/>
    </location>
</feature>
<dbReference type="Pfam" id="PF00501">
    <property type="entry name" value="AMP-binding"/>
    <property type="match status" value="7"/>
</dbReference>
<sequence>MIPLSFAQRRLWFLAQLEGPSTTYTNPTVLRFSGSLDHEALEAALRDVLERHEVLRTVFPAPDGEPYQRILPVSETGFALVVADVAPEQLTETVARTARQAFDLATEIPLRAHLFVVGPDEYALVVVVHHIAWDAWSAGPLARDLSVAYEARRTGTEPGWEPLPVQYADYALWQRELLGDENDPDSVLSQQVEYWREALAGVPEELALPTDRPRPAVRSYRGHQAELVVPSEVHGRLVALAHERGMSLFMVLQAALAVTLSRLGAGTDIPIGSAIAGRTDRALHDLVGFFVNTLVVRTDLAGDPTLAEVLEQVRETSFGAFEHQDLPFERLVEELAPARSMTRHPLFQVMLTLQNAGSAKLDLSGLKPSRMAGGAPTAKFDLDVTAAETFGAGGTPAGIRGMVVAAADLFDEETSVQIAHRWVRVLSAFAEDLSVRVSAVGILDSAEREKLLVEWNDTAVDADVSTLPGLFAVQVERDRDAVAVVFEGVSLTYGEVDARANRLARLLVAEGVGPECVVGLALPRSVDLVVAVLAVVKAGGAYLPIDLEYPADRVAFLLEDAGPVCVIAGSVDVAVGVFGGVACVVLGESGVEERLAGLSGAELEDVERLGPLVASHPAYVIYTSGSTGRPKGVVVSHAGIVNRLVWMQSRFGLGVDDRVLQKTPFGFDVSVWEFFWPLVCGAVLVVARPGGHRDPVYVGELMRREGVTTVHFVPSMLEAFMAEPAAVVGLAGSAVVGGGLRRVVCSGEALPVVVAERFFELFGGVELHNLYGPTEVSVDVTSWECVPGWAGVVPIGVPVANTRVYVLDEWLRPVPPGVVGELYVAGVQLARGYVGQPGLTGERFVACPFGGAGERMYRTGDRVRWSVDGQLVFAGRADDQVKIRGFRIEPGEVQAALAAHPQLAQVAVVVREDTPGDKRLVAYVVGDVTESELRDFAAGRLPEYMVPSAVVVLDELPLTVNGKLDRKALPAPIFKAGGGRGPVTVQEEILCQAFAQVLGVDRVGVDDDFFALGGHSLLATRLVSRVRAVLGVEVGLRTLFEVPTPAGLAGRLGQADEARPALVAKARPERVPLSYAQRRLWFIGQLEGPSATYNIPMTVRLSGGFDRQALEAALVDVLGRHEVLRTVFAVADGEPYQQILPVEECGFELAVTEVGEDGLGDAVAEAARYAFDLSAAIPLRASLFGVGPDEHVLVVVVHHIAGDGWSMGPLARDVSVAYAARRGGQAPVWDALPVQYADYALWQRELLGDESDPESVLSRQVAYWRGVLAGVPQELGLPYDRVRPVVASHEGHAVRVEVPAGVHARLREVARERGVTVFMVLQAALAVTLHRLGAGTDVPIGSAIAGRTDEALDELVGCFVNTLVIRSDLSGDPSFGALLEQVRESGLQAYAHQDVPFERLVEELAPVRSTARHPLFQVMLTVQNNEQAVLDLPGVRASGLPRESMERVGVATAKFDLAVTATEVFDADGAPLGLRGVVIAAADVFGMETAGRFAEWFERTLAGLVEDPDAAIGTVEIVGSDERRMLLDEWAGGSGELVDRGTIPELFEVQAALRPDAVAVVFEGRSWTYGEVNAAANRLARHLVEQGAGPERFVALLLPRSAQLVIAVLAVLKTGAAYVPVDPEYPAERIAFVLEDVRPVVTIGPDEVDVSGYDEGNLRVGVLPENPAYVIYTSGSTGRPKGVVVPHQNVVRLLGSTRQWFDFGPDDVWTLFHSYAFDFTVWELWGALLHGGRLVVVPYVVSRSPREFAQLLAAEQVTVLNQTPSAFYQLMAAEQDGWSLRHVIFGGEALEPGRLEGWFARHGNSGPRLVNMYGITETTVHVSYLELDQDVAAGARGSVIGAAIPDLRVYVLDEGLRPVPAGVTGELYVAGAGLARGYLNRPALTGERFVACPFGAAGERMYRTGDVGRWLADGRLEYLGRGDQQVQLRGFRVELGEVEAVLARHDAVADVAVTLWDERLVAYVVMADEHAETGEVSQALRGFAAERLPEYMVPSAVVALDVLPLTVNGKLDRKALPAPAFNTGGGRAPGSVQEEILCQAFAQVLGVDRVGVDDDFFALGGHSLLAVSLVERLRERGVSVSVRALFQTPTPAGLAAVAAPAEVVVPPSLIPEGAGRIAPEMLPLVELSVGEVERVVAAVEGGAANIADVYPLAPLQEGIFFHHLLEVDGGVDAYVMPRVMAFDSRERLDAFLGALQRVVDRHDIYRTAFVWEGLREPVQVVVRQAVLPVTEIVLDPEGAEAVEQLIAGAGSVMDIGRAPLMDVYTAAEPAGGGRWLALLRMHHLVQDHTTQDVLLGEMGAFLSGREDSLPEPLPFRNFVAQARLGVSREEHQEYFAGLLGDVEETTAPYGLMDAHGDGSEVVRSHLGVDEEVGRRVREVARGLGVSAASVFHLAWARVLATVSGRDDVVFGTVLFGRMNAGVGADRVPGLFINTLPVRVRVGAVGVGEALEGVRDQLAELLVHEHAPLTLAQQASGIPGGSPLFTSLFNYRHGKRRTAGRAPEAGTAPGGISTLSVREATNYPVTMSVEDLESEFALTVDAVGSVDGQAVCRLLHTCLDNLVAALEDAPGSSLSAVDILDEAQHDQLLVEWNKTAVDADVSTLPGLFAMQVERTPDAVAVVFEGRALTYREVDTRANQLARLLIARGVGAEVRTAIAMERGVDVVVAMLAVVKAGGVYVPVDPAYPADRIGFTLTDADARLLLTSEALSPVMAGFGVPVVAVDDPSVAAELAELHASPLVDRVLPDHPAYVIYTSGSTGRPKGVVVTHRNVTGLFAQTQGLFEFGPQDVWSWFHSFAFDFSVWELWGALLHGGRVVVVPFEVSRSTQEFLALLEREGVTMLSQTPSAFYQLMAAAEERPAAVTRLRAVVFGGEELDPGRLEPWWAHHGAGGPRMVNMYGITETTVHVSFQELTASEASSGSAIGQGIPGLGVFVLDEWLRPVPVGVAGELYVAGGQLARGYLGRAALTGERFVASPFGGVGERMYRTGDRARWTADGRLIFAGRADAQVKIRGFRIEPGEVEAVVGAHALVEQVAVVVREDTPGDKRLVAYVVGNATESELRDSVADRLPAYMVPSVFMVLDELPLTVNGKLDRKALPIPAYVAGGGRGPVTVQEEILCQAFAQVLGVDRVGVDDDFFALGGHSLLATRLVSRVRAVLGVEVGLRTLFEVPTPAGLAGRLGQADEARPALVVGVRPERVPLSYAQRRLWFIGQLEGPSATYNIPMSLRLTGRLDRRALESALVDVLGRHEVLRTVFAVADGEPYQQILPVGECGFELAVTEVGEEGLAGAVLEAARYAFDLSAEIPLRANLFGVGADEHVLVVVVHHIAGDGWSMGPLARDVSVAYAARCAGQAPVWDVLPVQYADYALWQRELLGDEGDPGSVLSRQVEYWRGALAGVPEELTLPTDRPRPAVLSYRGHRAGLEVPAGVHARLREVARERGVTVFMVLQAALAVTLHRLGAGTDIPIGSAIAGRTDEALDDLVGCFVNTLVVRTDLSGDPSFGELLDQVRERGLRAFEHQDVPFERLVEELAPVRSTARHPLFQVMLTVQNTGSAKLELSGLAAERLAGGAPAAKFDLEITAAEEIGAGGTPAGIHVHVTVSADVFDAEAAVRIGSCWVRVLAGLVEDPSVRVGAVEVLDGVERGRVLVEWNDTGVSVGVGTVPGLFAAQVARTPDAVAVVDGGVSVSYGELDERANRLGRLLVGRGVGPESLVGVCLERGVDLVVALLAVGKAGGAYVPLDPEYPVERIAYVVRDAGLGVVLTSGVLAGVVESAVSVAGAGAVSDAGAASGAASGGVSGGVLLVVVDSGVVVGELGGLDGSSVSLVGLCVEHPAYVIYTSGSTGRPKGVVVSHVGVASLVAGHVRDLGVGPGARVAQFASAAFDTFGWEWLPALLSGAALVVVPGERRLGGVLPEFLSGAGVTHVTLPPAVLATLEEGSVGAGVVLVVAGEACSVEVVERWAGGRVMFNSYGPTETTVDATLWRCVVGGVVAIGSPVVNTRVFVLDEWLRPVPVGVAGELYVAGSGLARGYVGRSGLTAERFVACPFGGVGERMYRTGDRARWTAEGELLFVGRADDQVKIRGFRIEPGEVESVLVGHSRVGQVAVVMREDTPGDKRLIAYIVPAGQAQSADVMPDIVTDGLPAAVRAWAAEWLPEYMVPSAVVVLDELPLTVNGKLDRRALPAPEYVGGGGRGPATVQEEILCQAFAQVLGADRVGVDDDFFALGGHSLLAVSLVERLRDRGVSVSVRALFQTPTPAGLAAVAAPAEVVVPPSLIPEGAERIAPEMLPLVELSVGEVERVVAAVEGGAANIADVYPLAPLQEGIFFHHLLEVDGGVDAYVMPRVMAFDSRERLDAFLGALQRVVDRHDIYRTAFVWEGLSEPVQVVVRQAVLPVTEIVLDPEGAEAVEQLIAGAGSVMDIGRAPLVDVYTAAEPAGGGRWLALLRMHHLVQDHTTQDVLLGEMGAFLSGREDSLPEPLPFRNFVAQARLGVSRAEHEEYFAGLLGDVEETTAPYGLMDAHGDGSEVVRSHLGVDEEVGRRVREVARGLGVSAASVFHLAWARVLATVSGRDDVVFGTVLFGRMNAGVGADRVPGLFINTLPVRVRVGAVGVGEALEGVRDQLAELLVHEHAPLTLAQQASGIPGGSPLFTSLFNYRHSQRPAAEPRQEADTTPRRIRTVFTREATNYPVAVSVDDFEHRFGLTVDAVGSVDGQAVCRLLHTCLDNLVTALENHPASSLSAVDVLDEAQHDQLVVEWNDTAVDADVSTLPGLFAVQVERDRDAVAVVFEGVSLTYGEVDARANRLARLLVAEGVGPECVVGLALPRSVDLVVAVLAVVKAGGAYLPIDLEYPADRVAFLLEDAGPVCVIAGSVDVAVGVFGGVACVVLGESGVEERLAGLSGAELEDVERLGPLVASHPAYVIYTSGSTGRPKGVVVSHAGIVNRLVWMQSRFGLGVDDRVLQKTPFGFDVSVWEFFWPLVCGAVLVVARPGGHRDPVYVGELMRREGVTTVHFVPSMLEAFMAEPAAVVGLAGSAVVGGGLRRVVCSGEALPVVVAERFFELFGGVELHNLYGPTEVSVDVTSWECVPGWAGVVPIGVPVANTRVYVLDEWLRPVPPGVVGELYVAGVQLARGYVGQPGLTGERFVACPFGGAGERMYRTGDRVRWSVDGELVFAGRADDQVKIRGFRIEPGEVQAALAAHPQLAQVAVVVREDTPGDKRLVAYVVGDVTESELRDFAAGRLPEYMVPSAVVVLDELPLTVNGKLDRKALPAPVYVAGGGRGPVTVQEEILCQAFAQVLGVDRVGVDDDFFALGGHSLLATRLVSRVRAVLGVEVGLRTLFEVPTPAGLAGRLGQADEARPALVAKARPERVPLSYAQRRLWFIGQLEGPSATYNQPVGLRLSGGLDRQALESALVDVLGRHEVLRTVFAVADGEPYQQILPVEECGFELAVTEVGEEGLAGAVAQAQTCAFDLATEIPLRAWLFGVGPDEHVLVVVVHHIAGDGWSMGPLARDVSVAYAARRGGQAPVWDALPVQYADYALWQRELLGDESDPESVLSRQVAYWRGVLAGVPQELGLPYDRVRPVVASHEGHAVRVDVSAGVHARLREVARERGVTVFMVLQAALAVTLHRLGAGTDIPIGSAIAGRTDEALDELVGCFVNTLVIRSDLSGDPSFGALLEQVRESGLQAYAHQDVPFERLVEELAPARSAARHPLFQVILTMQDTVSAAGVGGSGGVETGLRASGLPLSRSGVKFDVAVLLGERFGTDGVPAGIGGVVTGAADLFDPGTVTRMADTLTVLLAGLTQDPSQRISTVDVITPVERRRVLMEWNDTAVPVALGSSVPGLFAAQVVRMPDAVAVVQAGVRVSYAELEVRANRLAHFLRVQGVGAESVVGLCLPRGVEMLVGILAVWKAGAGYLPLDPGQPAERIAFQLRDSRAVLTLTTEEILDGLPAGRHRLVAVDDTVVAMQIEAAPVTAPVVEVRAGQVAYVIYTSGSTGRPKGVVVTHGGLMNYVSSVPARIGFGSPHGRFAVLQGQATDLGNTTVFASLVGGGELHFLDEDAVTDPAAVRGYLTGHGIDCLKAVPSHVAALGADAVESVESLVLGGEAAPASLVGELLGSGEGRSVFNHYGPTETTIGVATTALTAAQVAAGVVPVGRPVANTRFYVLDGFLRPVPPGVVGELYVAGVQLARGYVGQPGLTGERFVACPFGGAGERMYRTGDRARWSVDGELVFAGRADDQVKIRGFRIEPGEVQAALAAHPQLAQVAVVAREDSPGDVRLIAYVVADDEDTDPVALVASVRAFAGERLADHMVPSAVVVLEALPLTGSGKLDRGALPAPDYAGVSVVGGRAPGSVQEEILCQAFAQVLGVPVVGVDDDFFVLGGHSLLAVSLVERLRGRGVSVSVRALFQTPTPAGLAAVAAPEPVVVPANGIPDGADRLSPDMLPLVELSVAEVERIVARIPGGAANIADIYPLAPLQEGILFHHLMQADGGADVYAAPRVIAFDSRERLDAFLGALQRVVDRHDIYRTAFVWEGLSEPVQVVTREAVLPVVPVELSCVGKAAVQELITAAGSVMDIGSAPLIDVHTAAEPASEGRWLALLRIHHLVQDHTTQDVLLEEMGAFMAGREDSLPEPLPFRNFVAQARLGVTREEHQEYFAGLLGDVEETTAPYGLLDAHGDGSGVLRSHLRVDEEISVRVREAARGLGVSAASVFHLAWARVVATLSGRDDVVFGTVLFGRMNAGEGADRVPGLFLNTLPVRVRVGAVGVGEALEGVRDQLAELLVHEHAPLTLAQQASGIPGGSPLFTSLFNYRHSQRPAAEPRQEADTTPRRIRTVFTREATNYPVAVSVDDLGSGFGLTVDAVDSVDGQAVCRLLHTCLDNLVTALEDHPASSLSAVDVLDEAQHDQLVAEWNDTAAPESDATVPGLLAAQVARTPDAVAVVCEGQSLTYRELDARSNRLARLLVADGVGPERVVGLALPRSVELVVAVLAVLKAGAAYLPIDTGYPAERVAFMVDDAAPVCLITTAGHVAGLSGGVACVALGEPEVEERLAGLSGAELTDAERLGPLVPAHPAYVIYTSGSTGRPKGVVVSQRGAVGYLEWCAERYTGLRGVAGLHSSVAFDLTVTSLLGPLTVGGCVRVVELTESEGVREALSAEGGCTFLKVTPSHLALLGELAAGAELSGDLVVGGEALSVEVLERWRRANPSATVVNEYGPTEATVGCVTCTVGPGEPAAGAEDGGMPIGTPVTNTRVYVLDEWLRPLPAGVAGELYLAGAQLARGYLNRPGLTGERFVASPFGGGGERMYRTGDRARWSVDGRLEYLGRTDEQVKIRGFRIEPGEVEAVLVAHPQVGQAAVIAREDVPGDKRLTAYVVGEAQGPELRDYVADRLPAHLVPSAVVVLPELPLTVNGKLDRKALPAPDYKAGLGGDPASGRGPSGVLEAAVCDAFAEVLGVPEVGVDDDFFALGGHSLLAVSLVQRLRDRGVTVSLRTLITNPTPARLMQTFGLSSVQDALGDVLPIRTGGTGPAFFFIHPAGGLSWCYMPFARYIPQEHPLYGLQARGVDGPGALPGSVADMAAEYVDRIRGLQASGPYYLVGWSFGGTPAHEIAVRLEAEGEQVSLILMDAFPAVPGTDTVPSRRTTADGTARLAERIRAELGALLGGVDEEEIASLAQVFDNNATLRIRHNYGTFGGETLILVAEEGKRADFSAETLWQPHLTRQASTVPLPCAHSDMARPDMLARAWEAIAEWLHTRS</sequence>
<dbReference type="InterPro" id="IPR006162">
    <property type="entry name" value="Ppantetheine_attach_site"/>
</dbReference>
<dbReference type="Pfam" id="PF00550">
    <property type="entry name" value="PP-binding"/>
    <property type="match status" value="7"/>
</dbReference>
<dbReference type="PROSITE" id="PS00012">
    <property type="entry name" value="PHOSPHOPANTETHEINE"/>
    <property type="match status" value="3"/>
</dbReference>
<dbReference type="EMBL" id="CP108038">
    <property type="protein sequence ID" value="WUN85908.1"/>
    <property type="molecule type" value="Genomic_DNA"/>
</dbReference>
<dbReference type="CDD" id="cd05930">
    <property type="entry name" value="A_NRPS"/>
    <property type="match status" value="2"/>
</dbReference>
<dbReference type="InterPro" id="IPR001031">
    <property type="entry name" value="Thioesterase"/>
</dbReference>
<dbReference type="InterPro" id="IPR025110">
    <property type="entry name" value="AMP-bd_C"/>
</dbReference>
<feature type="domain" description="Carrier" evidence="4">
    <location>
        <begin position="2028"/>
        <end position="2102"/>
    </location>
</feature>
<dbReference type="Pfam" id="PF00668">
    <property type="entry name" value="Condensation"/>
    <property type="match status" value="7"/>
</dbReference>
<dbReference type="SUPFAM" id="SSF52777">
    <property type="entry name" value="CoA-dependent acyltransferases"/>
    <property type="match status" value="14"/>
</dbReference>
<dbReference type="PANTHER" id="PTHR45527">
    <property type="entry name" value="NONRIBOSOMAL PEPTIDE SYNTHETASE"/>
    <property type="match status" value="1"/>
</dbReference>
<comment type="cofactor">
    <cofactor evidence="1">
        <name>pantetheine 4'-phosphate</name>
        <dbReference type="ChEBI" id="CHEBI:47942"/>
    </cofactor>
</comment>
<dbReference type="Proteomes" id="UP001432071">
    <property type="component" value="Chromosome"/>
</dbReference>
<dbReference type="GeneID" id="93760777"/>
<dbReference type="InterPro" id="IPR000873">
    <property type="entry name" value="AMP-dep_synth/lig_dom"/>
</dbReference>
<accession>A0ABZ1QV77</accession>
<dbReference type="SMART" id="SM00823">
    <property type="entry name" value="PKS_PP"/>
    <property type="match status" value="7"/>
</dbReference>
<dbReference type="NCBIfam" id="NF004282">
    <property type="entry name" value="PRK05691.1"/>
    <property type="match status" value="10"/>
</dbReference>
<protein>
    <submittedName>
        <fullName evidence="5">Non-ribosomal peptide synthase/polyketide synthase</fullName>
    </submittedName>
</protein>
<name>A0ABZ1QV77_9ACTN</name>
<dbReference type="CDD" id="cd19544">
    <property type="entry name" value="E-C_NRPS"/>
    <property type="match status" value="3"/>
</dbReference>
<keyword evidence="6" id="KW-1185">Reference proteome</keyword>
<reference evidence="5" key="1">
    <citation type="submission" date="2022-10" db="EMBL/GenBank/DDBJ databases">
        <title>The complete genomes of actinobacterial strains from the NBC collection.</title>
        <authorList>
            <person name="Joergensen T.S."/>
            <person name="Alvarez Arevalo M."/>
            <person name="Sterndorff E.B."/>
            <person name="Faurdal D."/>
            <person name="Vuksanovic O."/>
            <person name="Mourched A.-S."/>
            <person name="Charusanti P."/>
            <person name="Shaw S."/>
            <person name="Blin K."/>
            <person name="Weber T."/>
        </authorList>
    </citation>
    <scope>NUCLEOTIDE SEQUENCE</scope>
    <source>
        <strain evidence="5">NBC_00302</strain>
    </source>
</reference>
<dbReference type="PROSITE" id="PS50075">
    <property type="entry name" value="CARRIER"/>
    <property type="match status" value="7"/>
</dbReference>
<keyword evidence="2" id="KW-0596">Phosphopantetheine</keyword>
<dbReference type="CDD" id="cd17643">
    <property type="entry name" value="A_NRPS_Cytc1-like"/>
    <property type="match status" value="2"/>
</dbReference>
<dbReference type="Gene3D" id="3.30.559.30">
    <property type="entry name" value="Nonribosomal peptide synthetase, condensation domain"/>
    <property type="match status" value="7"/>
</dbReference>
<evidence type="ECO:0000313" key="6">
    <source>
        <dbReference type="Proteomes" id="UP001432071"/>
    </source>
</evidence>
<dbReference type="Gene3D" id="1.10.1200.10">
    <property type="entry name" value="ACP-like"/>
    <property type="match status" value="6"/>
</dbReference>
<dbReference type="InterPro" id="IPR020802">
    <property type="entry name" value="TesA-like"/>
</dbReference>
<feature type="domain" description="Carrier" evidence="4">
    <location>
        <begin position="5285"/>
        <end position="5360"/>
    </location>
</feature>
<dbReference type="InterPro" id="IPR042099">
    <property type="entry name" value="ANL_N_sf"/>
</dbReference>
<dbReference type="InterPro" id="IPR020845">
    <property type="entry name" value="AMP-binding_CS"/>
</dbReference>
<feature type="domain" description="Carrier" evidence="4">
    <location>
        <begin position="981"/>
        <end position="1056"/>
    </location>
</feature>
<keyword evidence="3" id="KW-0597">Phosphoprotein</keyword>
<dbReference type="InterPro" id="IPR009081">
    <property type="entry name" value="PP-bd_ACP"/>
</dbReference>
<dbReference type="Gene3D" id="3.30.300.30">
    <property type="match status" value="7"/>
</dbReference>
<dbReference type="SUPFAM" id="SSF56801">
    <property type="entry name" value="Acetyl-CoA synthetase-like"/>
    <property type="match status" value="7"/>
</dbReference>
<dbReference type="Pfam" id="PF13193">
    <property type="entry name" value="AMP-binding_C"/>
    <property type="match status" value="7"/>
</dbReference>
<dbReference type="Pfam" id="PF00975">
    <property type="entry name" value="Thioesterase"/>
    <property type="match status" value="1"/>
</dbReference>
<dbReference type="Gene3D" id="3.40.50.12780">
    <property type="entry name" value="N-terminal domain of ligase-like"/>
    <property type="match status" value="2"/>
</dbReference>
<dbReference type="InterPro" id="IPR001242">
    <property type="entry name" value="Condensation_dom"/>
</dbReference>
<dbReference type="Gene3D" id="2.30.38.10">
    <property type="entry name" value="Luciferase, Domain 3"/>
    <property type="match status" value="5"/>
</dbReference>
<dbReference type="CDD" id="cd19540">
    <property type="entry name" value="LCL_NRPS-like"/>
    <property type="match status" value="4"/>
</dbReference>
<dbReference type="InterPro" id="IPR029058">
    <property type="entry name" value="AB_hydrolase_fold"/>
</dbReference>
<dbReference type="CDD" id="cd17646">
    <property type="entry name" value="A_NRPS_AB3403-like"/>
    <property type="match status" value="2"/>
</dbReference>
<evidence type="ECO:0000256" key="2">
    <source>
        <dbReference type="ARBA" id="ARBA00022450"/>
    </source>
</evidence>
<feature type="domain" description="Carrier" evidence="4">
    <location>
        <begin position="3109"/>
        <end position="3184"/>
    </location>
</feature>
<proteinExistence type="predicted"/>
<evidence type="ECO:0000256" key="1">
    <source>
        <dbReference type="ARBA" id="ARBA00001957"/>
    </source>
</evidence>
<gene>
    <name evidence="5" type="ORF">OHT53_07390</name>
</gene>
<dbReference type="NCBIfam" id="NF003417">
    <property type="entry name" value="PRK04813.1"/>
    <property type="match status" value="8"/>
</dbReference>
<dbReference type="SMART" id="SM00824">
    <property type="entry name" value="PKS_TE"/>
    <property type="match status" value="1"/>
</dbReference>
<dbReference type="PROSITE" id="PS00455">
    <property type="entry name" value="AMP_BINDING"/>
    <property type="match status" value="7"/>
</dbReference>
<organism evidence="5 6">
    <name type="scientific">Streptomyces bobili</name>
    <dbReference type="NCBI Taxonomy" id="67280"/>
    <lineage>
        <taxon>Bacteria</taxon>
        <taxon>Bacillati</taxon>
        <taxon>Actinomycetota</taxon>
        <taxon>Actinomycetes</taxon>
        <taxon>Kitasatosporales</taxon>
        <taxon>Streptomycetaceae</taxon>
        <taxon>Streptomyces</taxon>
    </lineage>
</organism>
<dbReference type="NCBIfam" id="TIGR01733">
    <property type="entry name" value="AA-adenyl-dom"/>
    <property type="match status" value="7"/>
</dbReference>
<dbReference type="InterPro" id="IPR020806">
    <property type="entry name" value="PKS_PP-bd"/>
</dbReference>
<dbReference type="PANTHER" id="PTHR45527:SF14">
    <property type="entry name" value="PLIPASTATIN SYNTHASE SUBUNIT B"/>
    <property type="match status" value="1"/>
</dbReference>
<dbReference type="SUPFAM" id="SSF47336">
    <property type="entry name" value="ACP-like"/>
    <property type="match status" value="7"/>
</dbReference>
<feature type="domain" description="Carrier" evidence="4">
    <location>
        <begin position="4196"/>
        <end position="4270"/>
    </location>
</feature>
<evidence type="ECO:0000259" key="4">
    <source>
        <dbReference type="PROSITE" id="PS50075"/>
    </source>
</evidence>
<dbReference type="InterPro" id="IPR010071">
    <property type="entry name" value="AA_adenyl_dom"/>
</dbReference>
<feature type="domain" description="Carrier" evidence="4">
    <location>
        <begin position="6357"/>
        <end position="6431"/>
    </location>
</feature>
<dbReference type="Gene3D" id="3.40.50.1820">
    <property type="entry name" value="alpha/beta hydrolase"/>
    <property type="match status" value="1"/>
</dbReference>
<dbReference type="RefSeq" id="WP_328734483.1">
    <property type="nucleotide sequence ID" value="NZ_CP108038.1"/>
</dbReference>
<evidence type="ECO:0000256" key="3">
    <source>
        <dbReference type="ARBA" id="ARBA00022553"/>
    </source>
</evidence>
<evidence type="ECO:0000313" key="5">
    <source>
        <dbReference type="EMBL" id="WUN85908.1"/>
    </source>
</evidence>
<dbReference type="InterPro" id="IPR036736">
    <property type="entry name" value="ACP-like_sf"/>
</dbReference>
<dbReference type="SUPFAM" id="SSF53474">
    <property type="entry name" value="alpha/beta-Hydrolases"/>
    <property type="match status" value="1"/>
</dbReference>
<dbReference type="Gene3D" id="3.30.559.10">
    <property type="entry name" value="Chloramphenicol acetyltransferase-like domain"/>
    <property type="match status" value="7"/>
</dbReference>
<dbReference type="InterPro" id="IPR045851">
    <property type="entry name" value="AMP-bd_C_sf"/>
</dbReference>
<dbReference type="InterPro" id="IPR023213">
    <property type="entry name" value="CAT-like_dom_sf"/>
</dbReference>